<comment type="caution">
    <text evidence="8">The sequence shown here is derived from an EMBL/GenBank/DDBJ whole genome shotgun (WGS) entry which is preliminary data.</text>
</comment>
<evidence type="ECO:0000256" key="3">
    <source>
        <dbReference type="ARBA" id="ARBA00022692"/>
    </source>
</evidence>
<keyword evidence="2" id="KW-1003">Cell membrane</keyword>
<feature type="transmembrane region" description="Helical" evidence="6">
    <location>
        <begin position="34"/>
        <end position="52"/>
    </location>
</feature>
<evidence type="ECO:0000256" key="4">
    <source>
        <dbReference type="ARBA" id="ARBA00022989"/>
    </source>
</evidence>
<sequence length="383" mass="39928">MNLIALILMMVLAHIAFTGGRVALTLLAIDLQATPFQVGLIISLLAVIPMLFSVHAGRWTDRTGAARPTLIANLMLCAGSLAAALMPSLAMLCAASVLLGSGFMIAHLAINNAVGRASTPQNRTRAFSMLALGFSVSTVLGPVISGLLIDAVGHRMAFLLLALFPVAGLLVLHRFGRNEQPAPKAEAGRNKPRLMDLLGHAPLRAVFVASGLLSMAWDLFTFMVPIQGARIGLSASTIGLIMGTFGVGTFVVRLAIPRLMLSVSQWGVLVGALGLTSAVYLLFPLFTSVPVLLLLAFILGLGLGSALPTIMSLIHETAPAGRTGEAVGVRSTLINTSQTVLPTAFGALGAVVGTIPVFWTLAAVLACGAAFARRRRPAKSDDQ</sequence>
<feature type="transmembrane region" description="Helical" evidence="6">
    <location>
        <begin position="155"/>
        <end position="176"/>
    </location>
</feature>
<dbReference type="Pfam" id="PF07690">
    <property type="entry name" value="MFS_1"/>
    <property type="match status" value="1"/>
</dbReference>
<evidence type="ECO:0000313" key="8">
    <source>
        <dbReference type="EMBL" id="MEC4721712.1"/>
    </source>
</evidence>
<organism evidence="8 9">
    <name type="scientific">Noviherbaspirillum album</name>
    <dbReference type="NCBI Taxonomy" id="3080276"/>
    <lineage>
        <taxon>Bacteria</taxon>
        <taxon>Pseudomonadati</taxon>
        <taxon>Pseudomonadota</taxon>
        <taxon>Betaproteobacteria</taxon>
        <taxon>Burkholderiales</taxon>
        <taxon>Oxalobacteraceae</taxon>
        <taxon>Noviherbaspirillum</taxon>
    </lineage>
</organism>
<comment type="subcellular location">
    <subcellularLocation>
        <location evidence="1">Cell membrane</location>
        <topology evidence="1">Multi-pass membrane protein</topology>
    </subcellularLocation>
</comment>
<keyword evidence="5 6" id="KW-0472">Membrane</keyword>
<feature type="transmembrane region" description="Helical" evidence="6">
    <location>
        <begin position="126"/>
        <end position="149"/>
    </location>
</feature>
<dbReference type="RefSeq" id="WP_326508399.1">
    <property type="nucleotide sequence ID" value="NZ_JAWIIV010000021.1"/>
</dbReference>
<dbReference type="InterPro" id="IPR050189">
    <property type="entry name" value="MFS_Efflux_Transporters"/>
</dbReference>
<dbReference type="InterPro" id="IPR036259">
    <property type="entry name" value="MFS_trans_sf"/>
</dbReference>
<dbReference type="InterPro" id="IPR001958">
    <property type="entry name" value="Tet-R_TetA/multi-R_MdtG-like"/>
</dbReference>
<feature type="transmembrane region" description="Helical" evidence="6">
    <location>
        <begin position="237"/>
        <end position="256"/>
    </location>
</feature>
<name>A0ABU6JDJ7_9BURK</name>
<dbReference type="InterPro" id="IPR011701">
    <property type="entry name" value="MFS"/>
</dbReference>
<feature type="transmembrane region" description="Helical" evidence="6">
    <location>
        <begin position="268"/>
        <end position="301"/>
    </location>
</feature>
<reference evidence="8 9" key="1">
    <citation type="submission" date="2023-10" db="EMBL/GenBank/DDBJ databases">
        <title>Noviherbaspirillum sp. CPCC 100848 genome assembly.</title>
        <authorList>
            <person name="Li X.Y."/>
            <person name="Fang X.M."/>
        </authorList>
    </citation>
    <scope>NUCLEOTIDE SEQUENCE [LARGE SCALE GENOMIC DNA]</scope>
    <source>
        <strain evidence="8 9">CPCC 100848</strain>
    </source>
</reference>
<dbReference type="SUPFAM" id="SSF103473">
    <property type="entry name" value="MFS general substrate transporter"/>
    <property type="match status" value="1"/>
</dbReference>
<evidence type="ECO:0000259" key="7">
    <source>
        <dbReference type="PROSITE" id="PS50850"/>
    </source>
</evidence>
<gene>
    <name evidence="8" type="ORF">RY831_21315</name>
</gene>
<feature type="transmembrane region" description="Helical" evidence="6">
    <location>
        <begin position="64"/>
        <end position="83"/>
    </location>
</feature>
<dbReference type="PRINTS" id="PR01035">
    <property type="entry name" value="TCRTETA"/>
</dbReference>
<proteinExistence type="predicted"/>
<dbReference type="InterPro" id="IPR020846">
    <property type="entry name" value="MFS_dom"/>
</dbReference>
<dbReference type="PANTHER" id="PTHR43124:SF3">
    <property type="entry name" value="CHLORAMPHENICOL EFFLUX PUMP RV0191"/>
    <property type="match status" value="1"/>
</dbReference>
<dbReference type="PANTHER" id="PTHR43124">
    <property type="entry name" value="PURINE EFFLUX PUMP PBUE"/>
    <property type="match status" value="1"/>
</dbReference>
<evidence type="ECO:0000256" key="2">
    <source>
        <dbReference type="ARBA" id="ARBA00022475"/>
    </source>
</evidence>
<evidence type="ECO:0000313" key="9">
    <source>
        <dbReference type="Proteomes" id="UP001352263"/>
    </source>
</evidence>
<evidence type="ECO:0000256" key="5">
    <source>
        <dbReference type="ARBA" id="ARBA00023136"/>
    </source>
</evidence>
<keyword evidence="9" id="KW-1185">Reference proteome</keyword>
<protein>
    <submittedName>
        <fullName evidence="8">MFS transporter</fullName>
    </submittedName>
</protein>
<dbReference type="PROSITE" id="PS50850">
    <property type="entry name" value="MFS"/>
    <property type="match status" value="1"/>
</dbReference>
<feature type="domain" description="Major facilitator superfamily (MFS) profile" evidence="7">
    <location>
        <begin position="1"/>
        <end position="380"/>
    </location>
</feature>
<keyword evidence="4 6" id="KW-1133">Transmembrane helix</keyword>
<keyword evidence="3 6" id="KW-0812">Transmembrane</keyword>
<feature type="transmembrane region" description="Helical" evidence="6">
    <location>
        <begin position="345"/>
        <end position="371"/>
    </location>
</feature>
<dbReference type="EMBL" id="JAWIIV010000021">
    <property type="protein sequence ID" value="MEC4721712.1"/>
    <property type="molecule type" value="Genomic_DNA"/>
</dbReference>
<dbReference type="Gene3D" id="1.20.1250.20">
    <property type="entry name" value="MFS general substrate transporter like domains"/>
    <property type="match status" value="1"/>
</dbReference>
<evidence type="ECO:0000256" key="6">
    <source>
        <dbReference type="SAM" id="Phobius"/>
    </source>
</evidence>
<dbReference type="Proteomes" id="UP001352263">
    <property type="component" value="Unassembled WGS sequence"/>
</dbReference>
<accession>A0ABU6JDJ7</accession>
<feature type="transmembrane region" description="Helical" evidence="6">
    <location>
        <begin position="89"/>
        <end position="114"/>
    </location>
</feature>
<evidence type="ECO:0000256" key="1">
    <source>
        <dbReference type="ARBA" id="ARBA00004651"/>
    </source>
</evidence>